<evidence type="ECO:0000256" key="4">
    <source>
        <dbReference type="SAM" id="Phobius"/>
    </source>
</evidence>
<dbReference type="AlphaFoldDB" id="A0A523QLA7"/>
<dbReference type="PANTHER" id="PTHR45586">
    <property type="entry name" value="TPR REPEAT-CONTAINING PROTEIN PA4667"/>
    <property type="match status" value="1"/>
</dbReference>
<dbReference type="SUPFAM" id="SSF48452">
    <property type="entry name" value="TPR-like"/>
    <property type="match status" value="1"/>
</dbReference>
<evidence type="ECO:0000256" key="1">
    <source>
        <dbReference type="ARBA" id="ARBA00022737"/>
    </source>
</evidence>
<dbReference type="InterPro" id="IPR011990">
    <property type="entry name" value="TPR-like_helical_dom_sf"/>
</dbReference>
<name>A0A523QLA7_UNCAE</name>
<evidence type="ECO:0000313" key="5">
    <source>
        <dbReference type="EMBL" id="TES86541.1"/>
    </source>
</evidence>
<keyword evidence="4" id="KW-0472">Membrane</keyword>
<dbReference type="Gene3D" id="1.25.40.10">
    <property type="entry name" value="Tetratricopeptide repeat domain"/>
    <property type="match status" value="2"/>
</dbReference>
<feature type="repeat" description="TPR" evidence="3">
    <location>
        <begin position="144"/>
        <end position="177"/>
    </location>
</feature>
<accession>A0A523QLA7</accession>
<dbReference type="Pfam" id="PF13181">
    <property type="entry name" value="TPR_8"/>
    <property type="match status" value="1"/>
</dbReference>
<sequence length="196" mass="22943">MRRRKIKLSYKVIGYPIILAVTVFLGYIVIQPLLAEIHYQRAKEEYKGMRWKKAVFEYQKAISIQPGSAHYRLELARIYSMLSHLRQDKEVLEKAVREFRTALELNPHDGLAYSQLGWTFRQHGMYEEAAGELKMAIELDPTNVSFHWRLGSVYKANGELSKAKEEFQKVLDVIPNHRQVQRALAQINDKLKQLEK</sequence>
<evidence type="ECO:0000256" key="2">
    <source>
        <dbReference type="ARBA" id="ARBA00022803"/>
    </source>
</evidence>
<feature type="repeat" description="TPR" evidence="3">
    <location>
        <begin position="76"/>
        <end position="109"/>
    </location>
</feature>
<dbReference type="PROSITE" id="PS50005">
    <property type="entry name" value="TPR"/>
    <property type="match status" value="3"/>
</dbReference>
<dbReference type="EMBL" id="SOKU01000080">
    <property type="protein sequence ID" value="TES86541.1"/>
    <property type="molecule type" value="Genomic_DNA"/>
</dbReference>
<dbReference type="InterPro" id="IPR051012">
    <property type="entry name" value="CellSynth/LPSAsmb/PSIAsmb"/>
</dbReference>
<keyword evidence="4" id="KW-1133">Transmembrane helix</keyword>
<keyword evidence="4" id="KW-0812">Transmembrane</keyword>
<evidence type="ECO:0000313" key="6">
    <source>
        <dbReference type="Proteomes" id="UP000320781"/>
    </source>
</evidence>
<evidence type="ECO:0000256" key="3">
    <source>
        <dbReference type="PROSITE-ProRule" id="PRU00339"/>
    </source>
</evidence>
<dbReference type="Proteomes" id="UP000320781">
    <property type="component" value="Unassembled WGS sequence"/>
</dbReference>
<reference evidence="5 6" key="1">
    <citation type="submission" date="2019-03" db="EMBL/GenBank/DDBJ databases">
        <title>Metabolic potential of uncultured bacteria and archaea associated with petroleum seepage in deep-sea sediments.</title>
        <authorList>
            <person name="Dong X."/>
            <person name="Hubert C."/>
        </authorList>
    </citation>
    <scope>NUCLEOTIDE SEQUENCE [LARGE SCALE GENOMIC DNA]</scope>
    <source>
        <strain evidence="5">E44_bin92</strain>
    </source>
</reference>
<proteinExistence type="predicted"/>
<dbReference type="InterPro" id="IPR019734">
    <property type="entry name" value="TPR_rpt"/>
</dbReference>
<dbReference type="SMART" id="SM00028">
    <property type="entry name" value="TPR"/>
    <property type="match status" value="4"/>
</dbReference>
<keyword evidence="1" id="KW-0677">Repeat</keyword>
<keyword evidence="2 3" id="KW-0802">TPR repeat</keyword>
<organism evidence="5 6">
    <name type="scientific">Aerophobetes bacterium</name>
    <dbReference type="NCBI Taxonomy" id="2030807"/>
    <lineage>
        <taxon>Bacteria</taxon>
        <taxon>Candidatus Aerophobota</taxon>
    </lineage>
</organism>
<comment type="caution">
    <text evidence="5">The sequence shown here is derived from an EMBL/GenBank/DDBJ whole genome shotgun (WGS) entry which is preliminary data.</text>
</comment>
<gene>
    <name evidence="5" type="ORF">E3J95_01710</name>
</gene>
<dbReference type="Pfam" id="PF14559">
    <property type="entry name" value="TPR_19"/>
    <property type="match status" value="1"/>
</dbReference>
<protein>
    <submittedName>
        <fullName evidence="5">Tetratricopeptide repeat protein</fullName>
    </submittedName>
</protein>
<feature type="transmembrane region" description="Helical" evidence="4">
    <location>
        <begin position="12"/>
        <end position="30"/>
    </location>
</feature>
<feature type="repeat" description="TPR" evidence="3">
    <location>
        <begin position="110"/>
        <end position="143"/>
    </location>
</feature>
<dbReference type="PANTHER" id="PTHR45586:SF1">
    <property type="entry name" value="LIPOPOLYSACCHARIDE ASSEMBLY PROTEIN B"/>
    <property type="match status" value="1"/>
</dbReference>